<dbReference type="OrthoDB" id="9182282at2"/>
<comment type="caution">
    <text evidence="1">The sequence shown here is derived from an EMBL/GenBank/DDBJ whole genome shotgun (WGS) entry which is preliminary data.</text>
</comment>
<dbReference type="EMBL" id="QPMM01000009">
    <property type="protein sequence ID" value="RFS21182.1"/>
    <property type="molecule type" value="Genomic_DNA"/>
</dbReference>
<sequence>MAIDIYKRKDTRNLRFQITDQLYNSIEDTIIAQFQKKTGVYIDNYGTTILTFQHARILKELLEVESKSAGNDVSKETEMLIAFLSDVYNNETDLDLIGD</sequence>
<dbReference type="AlphaFoldDB" id="A0A3E1Y804"/>
<dbReference type="Proteomes" id="UP000260644">
    <property type="component" value="Unassembled WGS sequence"/>
</dbReference>
<proteinExistence type="predicted"/>
<accession>A0A3E1Y804</accession>
<dbReference type="RefSeq" id="WP_116977130.1">
    <property type="nucleotide sequence ID" value="NZ_QPMM01000009.1"/>
</dbReference>
<protein>
    <submittedName>
        <fullName evidence="1">Uncharacterized protein</fullName>
    </submittedName>
</protein>
<evidence type="ECO:0000313" key="1">
    <source>
        <dbReference type="EMBL" id="RFS21182.1"/>
    </source>
</evidence>
<reference evidence="1 2" key="1">
    <citation type="submission" date="2018-07" db="EMBL/GenBank/DDBJ databases">
        <title>Chitinophaga K2CV101002-2 sp. nov., isolated from a monsoon evergreen broad-leaved forest soil.</title>
        <authorList>
            <person name="Lv Y."/>
        </authorList>
    </citation>
    <scope>NUCLEOTIDE SEQUENCE [LARGE SCALE GENOMIC DNA]</scope>
    <source>
        <strain evidence="1 2">GDMCC 1.1288</strain>
    </source>
</reference>
<organism evidence="1 2">
    <name type="scientific">Chitinophaga silvatica</name>
    <dbReference type="NCBI Taxonomy" id="2282649"/>
    <lineage>
        <taxon>Bacteria</taxon>
        <taxon>Pseudomonadati</taxon>
        <taxon>Bacteroidota</taxon>
        <taxon>Chitinophagia</taxon>
        <taxon>Chitinophagales</taxon>
        <taxon>Chitinophagaceae</taxon>
        <taxon>Chitinophaga</taxon>
    </lineage>
</organism>
<evidence type="ECO:0000313" key="2">
    <source>
        <dbReference type="Proteomes" id="UP000260644"/>
    </source>
</evidence>
<gene>
    <name evidence="1" type="ORF">DVR12_17770</name>
</gene>
<name>A0A3E1Y804_9BACT</name>
<keyword evidence="2" id="KW-1185">Reference proteome</keyword>